<keyword evidence="1" id="KW-0812">Transmembrane</keyword>
<dbReference type="Proteomes" id="UP000034881">
    <property type="component" value="Unassembled WGS sequence"/>
</dbReference>
<evidence type="ECO:0000313" key="3">
    <source>
        <dbReference type="Proteomes" id="UP000034881"/>
    </source>
</evidence>
<dbReference type="Gene3D" id="3.30.700.10">
    <property type="entry name" value="Glycoprotein, Type 4 Pilin"/>
    <property type="match status" value="1"/>
</dbReference>
<accession>A0A0G0TTR5</accession>
<proteinExistence type="predicted"/>
<dbReference type="NCBIfam" id="TIGR02532">
    <property type="entry name" value="IV_pilin_GFxxxE"/>
    <property type="match status" value="1"/>
</dbReference>
<name>A0A0G0TTR5_9BACT</name>
<dbReference type="Pfam" id="PF13385">
    <property type="entry name" value="Laminin_G_3"/>
    <property type="match status" value="1"/>
</dbReference>
<dbReference type="Gene3D" id="2.60.120.200">
    <property type="match status" value="1"/>
</dbReference>
<keyword evidence="1" id="KW-1133">Transmembrane helix</keyword>
<comment type="caution">
    <text evidence="2">The sequence shown here is derived from an EMBL/GenBank/DDBJ whole genome shotgun (WGS) entry which is preliminary data.</text>
</comment>
<organism evidence="2 3">
    <name type="scientific">Candidatus Daviesbacteria bacterium GW2011_GWC2_40_12</name>
    <dbReference type="NCBI Taxonomy" id="1618431"/>
    <lineage>
        <taxon>Bacteria</taxon>
        <taxon>Candidatus Daviesiibacteriota</taxon>
    </lineage>
</organism>
<keyword evidence="1" id="KW-0472">Membrane</keyword>
<reference evidence="2 3" key="1">
    <citation type="journal article" date="2015" name="Nature">
        <title>rRNA introns, odd ribosomes, and small enigmatic genomes across a large radiation of phyla.</title>
        <authorList>
            <person name="Brown C.T."/>
            <person name="Hug L.A."/>
            <person name="Thomas B.C."/>
            <person name="Sharon I."/>
            <person name="Castelle C.J."/>
            <person name="Singh A."/>
            <person name="Wilkins M.J."/>
            <person name="Williams K.H."/>
            <person name="Banfield J.F."/>
        </authorList>
    </citation>
    <scope>NUCLEOTIDE SEQUENCE [LARGE SCALE GENOMIC DNA]</scope>
</reference>
<dbReference type="SUPFAM" id="SSF54523">
    <property type="entry name" value="Pili subunits"/>
    <property type="match status" value="1"/>
</dbReference>
<sequence length="424" mass="45391">MKLSARGFTLIELLVVISILGLLSTIGLSVFTNAQKKARDVRKKVDVASIAKALEMKFKYDTQKYQKLNDEDFGSGGIPKPPGGGNYNYISEGRKSNTPFTAETADFTVCADLEADNPNPGLSCTSQRPGCFCVSALQKKLASTGGGSGIPSGELPQESCDRTGSLSDSSLVGYWKMDESSWVVNSFDVIDSAKGHNAKSTINPNPPDPALVAGKTIAFGNAGGFYGNQYLEAPDSGDFQIEDDMSISLWYKSTGATQQGLVAKWGGAYLIGMLGNDPSNFIIDWRYTHTVDINTGATDTIFLNSSPGKIPTLNTWYHIAGVKKGNSDGTVSLEIYVNGQKDDQAHLYYDPPSCSGCRQDWGAGPVPAQYAKIYKANGVPLYIGKWGGYGLPAYGFIDDVRIYKKALSAAEVGLLFNGGDGCFP</sequence>
<dbReference type="InterPro" id="IPR012902">
    <property type="entry name" value="N_methyl_site"/>
</dbReference>
<feature type="transmembrane region" description="Helical" evidence="1">
    <location>
        <begin position="13"/>
        <end position="34"/>
    </location>
</feature>
<dbReference type="Pfam" id="PF07963">
    <property type="entry name" value="N_methyl"/>
    <property type="match status" value="1"/>
</dbReference>
<dbReference type="SUPFAM" id="SSF49899">
    <property type="entry name" value="Concanavalin A-like lectins/glucanases"/>
    <property type="match status" value="1"/>
</dbReference>
<dbReference type="InterPro" id="IPR045584">
    <property type="entry name" value="Pilin-like"/>
</dbReference>
<protein>
    <submittedName>
        <fullName evidence="2">Exported type II protein secretion system protein G</fullName>
    </submittedName>
</protein>
<dbReference type="AlphaFoldDB" id="A0A0G0TTR5"/>
<dbReference type="PROSITE" id="PS00409">
    <property type="entry name" value="PROKAR_NTER_METHYL"/>
    <property type="match status" value="1"/>
</dbReference>
<gene>
    <name evidence="2" type="ORF">UT77_C0015G0026</name>
</gene>
<dbReference type="InterPro" id="IPR013320">
    <property type="entry name" value="ConA-like_dom_sf"/>
</dbReference>
<dbReference type="EMBL" id="LBYB01000015">
    <property type="protein sequence ID" value="KKR41282.1"/>
    <property type="molecule type" value="Genomic_DNA"/>
</dbReference>
<evidence type="ECO:0000256" key="1">
    <source>
        <dbReference type="SAM" id="Phobius"/>
    </source>
</evidence>
<evidence type="ECO:0000313" key="2">
    <source>
        <dbReference type="EMBL" id="KKR41282.1"/>
    </source>
</evidence>